<name>A0A0F8WCV2_9ZZZZ</name>
<feature type="non-terminal residue" evidence="5">
    <location>
        <position position="1"/>
    </location>
</feature>
<dbReference type="InterPro" id="IPR000914">
    <property type="entry name" value="SBP_5_dom"/>
</dbReference>
<protein>
    <recommendedName>
        <fullName evidence="4">Solute-binding protein family 5 domain-containing protein</fullName>
    </recommendedName>
</protein>
<dbReference type="Pfam" id="PF00496">
    <property type="entry name" value="SBP_bac_5"/>
    <property type="match status" value="1"/>
</dbReference>
<gene>
    <name evidence="5" type="ORF">LCGC14_3082290</name>
</gene>
<feature type="domain" description="Solute-binding protein family 5" evidence="4">
    <location>
        <begin position="10"/>
        <end position="279"/>
    </location>
</feature>
<dbReference type="EMBL" id="LAZR01065874">
    <property type="protein sequence ID" value="KKK54677.1"/>
    <property type="molecule type" value="Genomic_DNA"/>
</dbReference>
<dbReference type="AlphaFoldDB" id="A0A0F8WCV2"/>
<reference evidence="5" key="1">
    <citation type="journal article" date="2015" name="Nature">
        <title>Complex archaea that bridge the gap between prokaryotes and eukaryotes.</title>
        <authorList>
            <person name="Spang A."/>
            <person name="Saw J.H."/>
            <person name="Jorgensen S.L."/>
            <person name="Zaremba-Niedzwiedzka K."/>
            <person name="Martijn J."/>
            <person name="Lind A.E."/>
            <person name="van Eijk R."/>
            <person name="Schleper C."/>
            <person name="Guy L."/>
            <person name="Ettema T.J."/>
        </authorList>
    </citation>
    <scope>NUCLEOTIDE SEQUENCE</scope>
</reference>
<evidence type="ECO:0000256" key="1">
    <source>
        <dbReference type="ARBA" id="ARBA00005695"/>
    </source>
</evidence>
<comment type="caution">
    <text evidence="5">The sequence shown here is derived from an EMBL/GenBank/DDBJ whole genome shotgun (WGS) entry which is preliminary data.</text>
</comment>
<accession>A0A0F8WCV2</accession>
<evidence type="ECO:0000256" key="3">
    <source>
        <dbReference type="ARBA" id="ARBA00022729"/>
    </source>
</evidence>
<keyword evidence="3" id="KW-0732">Signal</keyword>
<comment type="similarity">
    <text evidence="1">Belongs to the bacterial solute-binding protein 5 family.</text>
</comment>
<evidence type="ECO:0000256" key="2">
    <source>
        <dbReference type="ARBA" id="ARBA00022448"/>
    </source>
</evidence>
<dbReference type="InterPro" id="IPR039424">
    <property type="entry name" value="SBP_5"/>
</dbReference>
<keyword evidence="2" id="KW-0813">Transport</keyword>
<feature type="non-terminal residue" evidence="5">
    <location>
        <position position="349"/>
    </location>
</feature>
<dbReference type="PANTHER" id="PTHR30290:SF9">
    <property type="entry name" value="OLIGOPEPTIDE-BINDING PROTEIN APPA"/>
    <property type="match status" value="1"/>
</dbReference>
<dbReference type="Gene3D" id="3.40.190.10">
    <property type="entry name" value="Periplasmic binding protein-like II"/>
    <property type="match status" value="1"/>
</dbReference>
<organism evidence="5">
    <name type="scientific">marine sediment metagenome</name>
    <dbReference type="NCBI Taxonomy" id="412755"/>
    <lineage>
        <taxon>unclassified sequences</taxon>
        <taxon>metagenomes</taxon>
        <taxon>ecological metagenomes</taxon>
    </lineage>
</organism>
<evidence type="ECO:0000313" key="5">
    <source>
        <dbReference type="EMBL" id="KKK54677.1"/>
    </source>
</evidence>
<dbReference type="GO" id="GO:0015833">
    <property type="term" value="P:peptide transport"/>
    <property type="evidence" value="ECO:0007669"/>
    <property type="project" value="TreeGrafter"/>
</dbReference>
<evidence type="ECO:0000259" key="4">
    <source>
        <dbReference type="Pfam" id="PF00496"/>
    </source>
</evidence>
<proteinExistence type="inferred from homology"/>
<dbReference type="GO" id="GO:1904680">
    <property type="term" value="F:peptide transmembrane transporter activity"/>
    <property type="evidence" value="ECO:0007669"/>
    <property type="project" value="TreeGrafter"/>
</dbReference>
<dbReference type="Gene3D" id="3.10.105.10">
    <property type="entry name" value="Dipeptide-binding Protein, Domain 3"/>
    <property type="match status" value="1"/>
</dbReference>
<dbReference type="CDD" id="cd00995">
    <property type="entry name" value="PBP2_NikA_DppA_OppA_like"/>
    <property type="match status" value="1"/>
</dbReference>
<dbReference type="PANTHER" id="PTHR30290">
    <property type="entry name" value="PERIPLASMIC BINDING COMPONENT OF ABC TRANSPORTER"/>
    <property type="match status" value="1"/>
</dbReference>
<sequence length="349" mass="40084">MLSPASTSKTEYLDTATDDLVGTGPYDYVEYVTDDYVLFKRWDDYWMEPVMFDELIFNVMEDSSTRNYAMLAGDIDYLLGSIPDLWDTFNASSSISFVEIDKPYLAYYYLGINNNKINVTWRKAISYAINYTYILEDYWEGAFLRSYGPVSPGYALYYDDLSDVGPNLNITIARQTLIDAGITNLAVDDDAGWRSTTLVSFNYTGNSDNAFRADLYPIFKEWFKEIGINVIDGLTTWAHYLYLLYGQHPAGYDALELYYVGWGPDYLDPMNMIQPLFSNISDSNTAQVNDPLLEKYIAAYMEEPSEIIRIEIVKNISLYLATELYPHAFFFHPRGRAIHSADLYNVAYN</sequence>
<dbReference type="SUPFAM" id="SSF53850">
    <property type="entry name" value="Periplasmic binding protein-like II"/>
    <property type="match status" value="1"/>
</dbReference>